<evidence type="ECO:0000313" key="2">
    <source>
        <dbReference type="Proteomes" id="UP000789405"/>
    </source>
</evidence>
<evidence type="ECO:0000313" key="1">
    <source>
        <dbReference type="EMBL" id="CAG8555010.1"/>
    </source>
</evidence>
<sequence>MPVWINQEQKRINKPEGSKKERVEYHQKLADISNIEETFMVEYCHKDESGFFLSIAFVQ</sequence>
<reference evidence="1" key="1">
    <citation type="submission" date="2021-06" db="EMBL/GenBank/DDBJ databases">
        <authorList>
            <person name="Kallberg Y."/>
            <person name="Tangrot J."/>
            <person name="Rosling A."/>
        </authorList>
    </citation>
    <scope>NUCLEOTIDE SEQUENCE</scope>
    <source>
        <strain evidence="1">MA453B</strain>
    </source>
</reference>
<keyword evidence="2" id="KW-1185">Reference proteome</keyword>
<name>A0A9N9B4N4_9GLOM</name>
<dbReference type="AlphaFoldDB" id="A0A9N9B4N4"/>
<comment type="caution">
    <text evidence="1">The sequence shown here is derived from an EMBL/GenBank/DDBJ whole genome shotgun (WGS) entry which is preliminary data.</text>
</comment>
<accession>A0A9N9B4N4</accession>
<dbReference type="EMBL" id="CAJVPY010002283">
    <property type="protein sequence ID" value="CAG8555010.1"/>
    <property type="molecule type" value="Genomic_DNA"/>
</dbReference>
<organism evidence="1 2">
    <name type="scientific">Dentiscutata erythropus</name>
    <dbReference type="NCBI Taxonomy" id="1348616"/>
    <lineage>
        <taxon>Eukaryota</taxon>
        <taxon>Fungi</taxon>
        <taxon>Fungi incertae sedis</taxon>
        <taxon>Mucoromycota</taxon>
        <taxon>Glomeromycotina</taxon>
        <taxon>Glomeromycetes</taxon>
        <taxon>Diversisporales</taxon>
        <taxon>Gigasporaceae</taxon>
        <taxon>Dentiscutata</taxon>
    </lineage>
</organism>
<proteinExistence type="predicted"/>
<gene>
    <name evidence="1" type="ORF">DERYTH_LOCUS5455</name>
</gene>
<protein>
    <submittedName>
        <fullName evidence="1">2052_t:CDS:1</fullName>
    </submittedName>
</protein>
<dbReference type="Proteomes" id="UP000789405">
    <property type="component" value="Unassembled WGS sequence"/>
</dbReference>